<dbReference type="eggNOG" id="COG2959">
    <property type="taxonomic scope" value="Bacteria"/>
</dbReference>
<proteinExistence type="predicted"/>
<evidence type="ECO:0000313" key="4">
    <source>
        <dbReference type="Proteomes" id="UP000010523"/>
    </source>
</evidence>
<dbReference type="GO" id="GO:0009847">
    <property type="term" value="P:spore germination"/>
    <property type="evidence" value="ECO:0007669"/>
    <property type="project" value="InterPro"/>
</dbReference>
<dbReference type="Proteomes" id="UP000010523">
    <property type="component" value="Unassembled WGS sequence"/>
</dbReference>
<keyword evidence="4" id="KW-1185">Reference proteome</keyword>
<organism evidence="3 4">
    <name type="scientific">Bacillus methanolicus PB1</name>
    <dbReference type="NCBI Taxonomy" id="997296"/>
    <lineage>
        <taxon>Bacteria</taxon>
        <taxon>Bacillati</taxon>
        <taxon>Bacillota</taxon>
        <taxon>Bacilli</taxon>
        <taxon>Bacillales</taxon>
        <taxon>Bacillaceae</taxon>
        <taxon>Bacillus</taxon>
    </lineage>
</organism>
<dbReference type="EMBL" id="AFEU01000003">
    <property type="protein sequence ID" value="EIJ78704.1"/>
    <property type="molecule type" value="Genomic_DNA"/>
</dbReference>
<dbReference type="AlphaFoldDB" id="I3DWT3"/>
<accession>I3DWT3</accession>
<reference evidence="3 4" key="1">
    <citation type="journal article" date="2012" name="Appl. Environ. Microbiol.">
        <title>Genome Sequence of Thermotolerant Bacillus methanolicus: Features and Regulation Related to Methylotrophy and Production of L-Lysine and L-Glutamate from Methanol.</title>
        <authorList>
            <person name="Heggeset T.M."/>
            <person name="Krog A."/>
            <person name="Balzer S."/>
            <person name="Wentzel A."/>
            <person name="Ellingsen T.E."/>
            <person name="Brautaset T."/>
        </authorList>
    </citation>
    <scope>NUCLEOTIDE SEQUENCE [LARGE SCALE GENOMIC DNA]</scope>
    <source>
        <strain evidence="3 4">PB1</strain>
    </source>
</reference>
<dbReference type="InterPro" id="IPR048402">
    <property type="entry name" value="YpeB_N"/>
</dbReference>
<dbReference type="Pfam" id="PF14620">
    <property type="entry name" value="YPEB_PepSY1-2"/>
    <property type="match status" value="1"/>
</dbReference>
<gene>
    <name evidence="3" type="ORF">PB1_14139</name>
</gene>
<comment type="caution">
    <text evidence="3">The sequence shown here is derived from an EMBL/GenBank/DDBJ whole genome shotgun (WGS) entry which is preliminary data.</text>
</comment>
<dbReference type="PATRIC" id="fig|997296.3.peg.2981"/>
<feature type="domain" description="Sporulation protein YpeB PepSY1 and PepSY2" evidence="1">
    <location>
        <begin position="180"/>
        <end position="372"/>
    </location>
</feature>
<dbReference type="RefSeq" id="WP_004437425.1">
    <property type="nucleotide sequence ID" value="NZ_AFEU01000003.1"/>
</dbReference>
<dbReference type="STRING" id="997296.PB1_14139"/>
<dbReference type="InterPro" id="IPR014239">
    <property type="entry name" value="YpeB_PepSY1-2"/>
</dbReference>
<dbReference type="Pfam" id="PF20769">
    <property type="entry name" value="YPEB_N"/>
    <property type="match status" value="1"/>
</dbReference>
<evidence type="ECO:0000313" key="3">
    <source>
        <dbReference type="EMBL" id="EIJ78704.1"/>
    </source>
</evidence>
<evidence type="ECO:0000259" key="1">
    <source>
        <dbReference type="Pfam" id="PF14620"/>
    </source>
</evidence>
<sequence>MLRGILIGVLVVGIAGTAYWGYQEHREKNAILLNAENNYQRAFHDLTYQLDLLHDEIGTTLAMNSKKSLSPALAEVWRITSAAHSNVGQLPLTLLPFNKTEEFLAKIGDFSYRTAVRDLEKEPLSDKEYKTLQNLYKQSADIQNELRKVQHLVLKNNLRWMDVELALATGKEAADNTIIDGFKTVEKTVEGYSETDFGPAFVNLQKRDENYKYLEGKNISKNEAVKIAKKYASLGNDVNVKVSENGKGSGYGFYSVTIQDRKNNIEASMDITKKGGYPIWFILSRDVNKQKISLNEASNRAINFLKENEFKNMDLFESAQYDNVGVFTFVAKQDDVRIYPDSIKMKIALDNGKVIGFSAEDYLKSHHTRKLPTPAQSIANARTKINPNVKIMEEGKAVIMNDLNQEVLCYEFLGTLGDDTYRIFINSESGVEEKVEKLKNSEPIYEDVV</sequence>
<protein>
    <submittedName>
        <fullName evidence="3">Sporulation protein YpeB</fullName>
    </submittedName>
</protein>
<dbReference type="NCBIfam" id="TIGR02889">
    <property type="entry name" value="spore_YpeB"/>
    <property type="match status" value="1"/>
</dbReference>
<name>I3DWT3_BACMT</name>
<feature type="domain" description="Sporulation protein YpeB N-terminal" evidence="2">
    <location>
        <begin position="27"/>
        <end position="162"/>
    </location>
</feature>
<dbReference type="OrthoDB" id="2372097at2"/>
<evidence type="ECO:0000259" key="2">
    <source>
        <dbReference type="Pfam" id="PF20769"/>
    </source>
</evidence>